<evidence type="ECO:0000256" key="9">
    <source>
        <dbReference type="ARBA" id="ARBA00022909"/>
    </source>
</evidence>
<reference evidence="14" key="1">
    <citation type="submission" date="2021-03" db="EMBL/GenBank/DDBJ databases">
        <title>novel species isolated from a fishpond in China.</title>
        <authorList>
            <person name="Lu H."/>
            <person name="Cai Z."/>
        </authorList>
    </citation>
    <scope>NUCLEOTIDE SEQUENCE</scope>
    <source>
        <strain evidence="14">JCM 30855</strain>
    </source>
</reference>
<evidence type="ECO:0000256" key="3">
    <source>
        <dbReference type="ARBA" id="ARBA00013253"/>
    </source>
</evidence>
<proteinExistence type="inferred from homology"/>
<accession>A0A939IRC4</accession>
<evidence type="ECO:0000313" key="15">
    <source>
        <dbReference type="Proteomes" id="UP000664654"/>
    </source>
</evidence>
<protein>
    <recommendedName>
        <fullName evidence="4">2-amino-4-hydroxy-6-hydroxymethyldihydropteridine pyrophosphokinase</fullName>
        <ecNumber evidence="3">2.7.6.3</ecNumber>
    </recommendedName>
    <alternativeName>
        <fullName evidence="11">6-hydroxymethyl-7,8-dihydropterin pyrophosphokinase</fullName>
    </alternativeName>
    <alternativeName>
        <fullName evidence="12">7,8-dihydro-6-hydroxymethylpterin-pyrophosphokinase</fullName>
    </alternativeName>
</protein>
<dbReference type="InterPro" id="IPR000550">
    <property type="entry name" value="Hppk"/>
</dbReference>
<dbReference type="InterPro" id="IPR035907">
    <property type="entry name" value="Hppk_sf"/>
</dbReference>
<comment type="caution">
    <text evidence="14">The sequence shown here is derived from an EMBL/GenBank/DDBJ whole genome shotgun (WGS) entry which is preliminary data.</text>
</comment>
<dbReference type="PANTHER" id="PTHR43071:SF1">
    <property type="entry name" value="2-AMINO-4-HYDROXY-6-HYDROXYMETHYLDIHYDROPTERIDINE PYROPHOSPHOKINASE"/>
    <property type="match status" value="1"/>
</dbReference>
<dbReference type="Proteomes" id="UP000664654">
    <property type="component" value="Unassembled WGS sequence"/>
</dbReference>
<evidence type="ECO:0000256" key="8">
    <source>
        <dbReference type="ARBA" id="ARBA00022840"/>
    </source>
</evidence>
<organism evidence="14 15">
    <name type="scientific">Bowmanella dokdonensis</name>
    <dbReference type="NCBI Taxonomy" id="751969"/>
    <lineage>
        <taxon>Bacteria</taxon>
        <taxon>Pseudomonadati</taxon>
        <taxon>Pseudomonadota</taxon>
        <taxon>Gammaproteobacteria</taxon>
        <taxon>Alteromonadales</taxon>
        <taxon>Alteromonadaceae</taxon>
        <taxon>Bowmanella</taxon>
    </lineage>
</organism>
<dbReference type="GO" id="GO:0005524">
    <property type="term" value="F:ATP binding"/>
    <property type="evidence" value="ECO:0007669"/>
    <property type="project" value="UniProtKB-KW"/>
</dbReference>
<dbReference type="NCBIfam" id="TIGR01498">
    <property type="entry name" value="folK"/>
    <property type="match status" value="1"/>
</dbReference>
<evidence type="ECO:0000259" key="13">
    <source>
        <dbReference type="PROSITE" id="PS00794"/>
    </source>
</evidence>
<dbReference type="EMBL" id="JAFKCV010000006">
    <property type="protein sequence ID" value="MBN7825959.1"/>
    <property type="molecule type" value="Genomic_DNA"/>
</dbReference>
<evidence type="ECO:0000313" key="14">
    <source>
        <dbReference type="EMBL" id="MBN7825959.1"/>
    </source>
</evidence>
<dbReference type="Gene3D" id="3.30.70.560">
    <property type="entry name" value="7,8-Dihydro-6-hydroxymethylpterin-pyrophosphokinase HPPK"/>
    <property type="match status" value="1"/>
</dbReference>
<dbReference type="CDD" id="cd00483">
    <property type="entry name" value="HPPK"/>
    <property type="match status" value="1"/>
</dbReference>
<dbReference type="GO" id="GO:0003848">
    <property type="term" value="F:2-amino-4-hydroxy-6-hydroxymethyldihydropteridine diphosphokinase activity"/>
    <property type="evidence" value="ECO:0007669"/>
    <property type="project" value="UniProtKB-EC"/>
</dbReference>
<evidence type="ECO:0000256" key="4">
    <source>
        <dbReference type="ARBA" id="ARBA00016218"/>
    </source>
</evidence>
<keyword evidence="15" id="KW-1185">Reference proteome</keyword>
<dbReference type="EC" id="2.7.6.3" evidence="3"/>
<feature type="domain" description="7,8-dihydro-6-hydroxymethylpterin-pyrophosphokinase" evidence="13">
    <location>
        <begin position="88"/>
        <end position="99"/>
    </location>
</feature>
<keyword evidence="6" id="KW-0547">Nucleotide-binding</keyword>
<dbReference type="RefSeq" id="WP_206574073.1">
    <property type="nucleotide sequence ID" value="NZ_JAFKCV010000006.1"/>
</dbReference>
<dbReference type="Pfam" id="PF01288">
    <property type="entry name" value="HPPK"/>
    <property type="match status" value="1"/>
</dbReference>
<comment type="similarity">
    <text evidence="2">Belongs to the HPPK family.</text>
</comment>
<comment type="function">
    <text evidence="10">Catalyzes the transfer of pyrophosphate from adenosine triphosphate (ATP) to 6-hydroxymethyl-7,8-dihydropterin, an enzymatic step in folate biosynthesis pathway.</text>
</comment>
<evidence type="ECO:0000256" key="1">
    <source>
        <dbReference type="ARBA" id="ARBA00005051"/>
    </source>
</evidence>
<comment type="pathway">
    <text evidence="1">Cofactor biosynthesis; tetrahydrofolate biosynthesis; 2-amino-4-hydroxy-6-hydroxymethyl-7,8-dihydropteridine diphosphate from 7,8-dihydroneopterin triphosphate: step 4/4.</text>
</comment>
<dbReference type="GO" id="GO:0046656">
    <property type="term" value="P:folic acid biosynthetic process"/>
    <property type="evidence" value="ECO:0007669"/>
    <property type="project" value="UniProtKB-KW"/>
</dbReference>
<dbReference type="SUPFAM" id="SSF55083">
    <property type="entry name" value="6-hydroxymethyl-7,8-dihydropterin pyrophosphokinase, HPPK"/>
    <property type="match status" value="1"/>
</dbReference>
<dbReference type="PANTHER" id="PTHR43071">
    <property type="entry name" value="2-AMINO-4-HYDROXY-6-HYDROXYMETHYLDIHYDROPTERIDINE PYROPHOSPHOKINASE"/>
    <property type="match status" value="1"/>
</dbReference>
<dbReference type="AlphaFoldDB" id="A0A939IRC4"/>
<keyword evidence="5 14" id="KW-0808">Transferase</keyword>
<sequence length="172" mass="18814">MIPCYIGLGSNLDNPARQLLVALKGMQTMAASRLTHCSSFYQSRPMGPPDQPDYVNAVARLETSLSAMELLRALQALEKASGRVRSLRWGARTLDLDVLLYGDQVIHNEALTVPHYGIAEREFVLCPLQEIAPQLVLPDGRSLAELVASCPVQGMQVIRQQAEVWTSLAGSV</sequence>
<name>A0A939IRC4_9ALTE</name>
<evidence type="ECO:0000256" key="5">
    <source>
        <dbReference type="ARBA" id="ARBA00022679"/>
    </source>
</evidence>
<dbReference type="GO" id="GO:0016301">
    <property type="term" value="F:kinase activity"/>
    <property type="evidence" value="ECO:0007669"/>
    <property type="project" value="UniProtKB-KW"/>
</dbReference>
<keyword evidence="9" id="KW-0289">Folate biosynthesis</keyword>
<keyword evidence="8" id="KW-0067">ATP-binding</keyword>
<keyword evidence="7" id="KW-0418">Kinase</keyword>
<gene>
    <name evidence="14" type="primary">folK</name>
    <name evidence="14" type="ORF">J0A66_12045</name>
</gene>
<evidence type="ECO:0000256" key="12">
    <source>
        <dbReference type="ARBA" id="ARBA00033413"/>
    </source>
</evidence>
<evidence type="ECO:0000256" key="10">
    <source>
        <dbReference type="ARBA" id="ARBA00029409"/>
    </source>
</evidence>
<dbReference type="PROSITE" id="PS00794">
    <property type="entry name" value="HPPK"/>
    <property type="match status" value="1"/>
</dbReference>
<evidence type="ECO:0000256" key="2">
    <source>
        <dbReference type="ARBA" id="ARBA00005810"/>
    </source>
</evidence>
<evidence type="ECO:0000256" key="6">
    <source>
        <dbReference type="ARBA" id="ARBA00022741"/>
    </source>
</evidence>
<evidence type="ECO:0000256" key="7">
    <source>
        <dbReference type="ARBA" id="ARBA00022777"/>
    </source>
</evidence>
<evidence type="ECO:0000256" key="11">
    <source>
        <dbReference type="ARBA" id="ARBA00029766"/>
    </source>
</evidence>